<dbReference type="Proteomes" id="UP000019484">
    <property type="component" value="Unassembled WGS sequence"/>
</dbReference>
<sequence length="1187" mass="132211">MHQNSHSNLNPPRHLLFRHAARLLNARLDVQEDQVQTGYEYLRSYYIPGLQGRPYTIHVDQPIQAGAESTTLSSDQTFEVVATKYTLPKNAIHSVYPPQGHEDGIEVLPHVIFNDPTLPWERVGSSNADDIKPDEPHYDDYFGRNRVPWLALLVFTQGELQMAKADLDKDTGIFSGIDEFKTVSVEQSAMYTVNMAMGDVGLIKDCVSPITKPDPNIEKDARGDVLLLPRALFGSLFTKFDKDGKPETTAPDVYPYRFLAHRRDINSQGMTVSGTATIDDSGSFGVVHSHMSGPFSITQPPAVFVHLLSIEGVEQMSPWPISSEIRFVAMCSLASWSYICLPPGTPNVQDQFLILGKSLDLLRPKLEIEDANKLLATKPHGPMLLQQLNNGYSVSRYRTQTGETTACFMRGPFIPDDVNHPLKPWWTSLSTCGTDLQILDQELGLMDISYSSAWQLGRTLAIADQAFTAALSRLRKAILDQAMNDAQKQALQTVTSFKSKDDLLQSISHSVATIGRLHKTGLLQSPHSMFNRWRRPPVKPLDLSYHGKDIAPFKPAALDQAALEIASTPDAKDPTQPSDTPYDEYDTPILSHYLITDASHVPPESLRFFKVDPNWTDALIDGALSLANHIDRDDDKVRCAMKKAINRFLSTPTSNLPPDLSYPPPVPTYGCYIRSELVTKFPYLIVETEPKVAGDHSPILLRHEVVDKGTMLCLFPRAPSSTEFAKLIFTQPPHQQTFIAAAKIEPSSITMDYRRAYTVSDPKDDNMKEPILPNVSWTKAGPNDRPLSYIWDQVDKPTQKTYEVRRLLLDNLAPDVRTTLHTMMPNNWFSDDVATSALMANQLNNPAWSLEIDLSTKAVLSHFSASTENEQKPRVLPLCPAKTPPPVSSRIRQSEPKLSFTVPAHLDSRARAIRHTPLPVTHPPPHHRMTDILPPDFKFAVPNVGDVPEDPAKKPVLNYFFWSADVPGTPANPGQVPMRADMVPQDIIFSIRILRNTFNYHLLSIQITIPLGKPLQNFADNPGPLTKHYTGPGETMLSNLRFNPLLNISDDRNTLVIRLLPRSTKGFVLLSQQKELSFMSSGVAVDCSPDTVPYVNVRPDIVEVYQGYTQPPQQDPLPLMVLGHPAAKSWTSGIMLETSAGNKYEVPKGSGSEEGYESVMLDGFVGIRGLWCCAEETVDRLGVVWSK</sequence>
<name>W9XTY1_9EURO</name>
<protein>
    <submittedName>
        <fullName evidence="2">Uncharacterized protein</fullName>
    </submittedName>
</protein>
<comment type="caution">
    <text evidence="2">The sequence shown here is derived from an EMBL/GenBank/DDBJ whole genome shotgun (WGS) entry which is preliminary data.</text>
</comment>
<dbReference type="RefSeq" id="XP_007726379.1">
    <property type="nucleotide sequence ID" value="XM_007728189.1"/>
</dbReference>
<dbReference type="OrthoDB" id="3029913at2759"/>
<reference evidence="2 3" key="1">
    <citation type="submission" date="2013-03" db="EMBL/GenBank/DDBJ databases">
        <title>The Genome Sequence of Capronia coronata CBS 617.96.</title>
        <authorList>
            <consortium name="The Broad Institute Genomics Platform"/>
            <person name="Cuomo C."/>
            <person name="de Hoog S."/>
            <person name="Gorbushina A."/>
            <person name="Walker B."/>
            <person name="Young S.K."/>
            <person name="Zeng Q."/>
            <person name="Gargeya S."/>
            <person name="Fitzgerald M."/>
            <person name="Haas B."/>
            <person name="Abouelleil A."/>
            <person name="Allen A.W."/>
            <person name="Alvarado L."/>
            <person name="Arachchi H.M."/>
            <person name="Berlin A.M."/>
            <person name="Chapman S.B."/>
            <person name="Gainer-Dewar J."/>
            <person name="Goldberg J."/>
            <person name="Griggs A."/>
            <person name="Gujja S."/>
            <person name="Hansen M."/>
            <person name="Howarth C."/>
            <person name="Imamovic A."/>
            <person name="Ireland A."/>
            <person name="Larimer J."/>
            <person name="McCowan C."/>
            <person name="Murphy C."/>
            <person name="Pearson M."/>
            <person name="Poon T.W."/>
            <person name="Priest M."/>
            <person name="Roberts A."/>
            <person name="Saif S."/>
            <person name="Shea T."/>
            <person name="Sisk P."/>
            <person name="Sykes S."/>
            <person name="Wortman J."/>
            <person name="Nusbaum C."/>
            <person name="Birren B."/>
        </authorList>
    </citation>
    <scope>NUCLEOTIDE SEQUENCE [LARGE SCALE GENOMIC DNA]</scope>
    <source>
        <strain evidence="2 3">CBS 617.96</strain>
    </source>
</reference>
<dbReference type="eggNOG" id="ENOG502RE9P">
    <property type="taxonomic scope" value="Eukaryota"/>
</dbReference>
<evidence type="ECO:0000256" key="1">
    <source>
        <dbReference type="SAM" id="MobiDB-lite"/>
    </source>
</evidence>
<evidence type="ECO:0000313" key="3">
    <source>
        <dbReference type="Proteomes" id="UP000019484"/>
    </source>
</evidence>
<gene>
    <name evidence="2" type="ORF">A1O1_07317</name>
</gene>
<accession>W9XTY1</accession>
<organism evidence="2 3">
    <name type="scientific">Capronia coronata CBS 617.96</name>
    <dbReference type="NCBI Taxonomy" id="1182541"/>
    <lineage>
        <taxon>Eukaryota</taxon>
        <taxon>Fungi</taxon>
        <taxon>Dikarya</taxon>
        <taxon>Ascomycota</taxon>
        <taxon>Pezizomycotina</taxon>
        <taxon>Eurotiomycetes</taxon>
        <taxon>Chaetothyriomycetidae</taxon>
        <taxon>Chaetothyriales</taxon>
        <taxon>Herpotrichiellaceae</taxon>
        <taxon>Capronia</taxon>
    </lineage>
</organism>
<evidence type="ECO:0000313" key="2">
    <source>
        <dbReference type="EMBL" id="EXJ83693.1"/>
    </source>
</evidence>
<dbReference type="HOGENOM" id="CLU_007898_1_0_1"/>
<proteinExistence type="predicted"/>
<keyword evidence="3" id="KW-1185">Reference proteome</keyword>
<dbReference type="AlphaFoldDB" id="W9XTY1"/>
<dbReference type="GeneID" id="19162178"/>
<dbReference type="EMBL" id="AMWN01000006">
    <property type="protein sequence ID" value="EXJ83693.1"/>
    <property type="molecule type" value="Genomic_DNA"/>
</dbReference>
<feature type="region of interest" description="Disordered" evidence="1">
    <location>
        <begin position="875"/>
        <end position="894"/>
    </location>
</feature>